<evidence type="ECO:0008006" key="3">
    <source>
        <dbReference type="Google" id="ProtNLM"/>
    </source>
</evidence>
<accession>A0AAN7CKS6</accession>
<evidence type="ECO:0000313" key="2">
    <source>
        <dbReference type="Proteomes" id="UP001303647"/>
    </source>
</evidence>
<name>A0AAN7CKS6_9PEZI</name>
<sequence>MDPFSIATGVLGLLGTAATVIKFLDTVKSTIQDAPKTVAWALAEVSDVRSAITRLHGLFEHIDSIPEDARALVTVQDAAVTVSELVTSFDDLVDVLKPFGLSDPALMATWDKVKWARRQDDVAKVILRIQTRKTSLTLMLNIFQCESDIVAVESRLALENGINTVIEGNIDIQQRLERMERLFEACVNNAPSRKMLGYASTHSDAISLRSTRSMTLWAEQVQAPPEAQRPSTAAASSVVEALGPTQDAGRIPVIKLEFEETLAESGVYRRVQRPVDAFSIYSSDDRSITRTIMTTYSLADNASVLSRYPIIDRTDLRHPEFYTAVENEQTRESRFLSALVPRRRRFSDIRGSSQMSVPQQKVRTPPNCGPNVMGLWSALTRRIWRPTEFRFETLFEVPVIFVCPPSNTKGPIRNKPIYFVSGTPQSMEQTRALLPMDEQAQRQAMHESQVHTADNERASWVTLLSHLQSMEKESQEWQQRHYYDSGPPMTLPVVEFYNHNLAVAVQAKKRSWDTMPANVKKPYATTAFCHLLEIAAMMGIYWKEFDRLKERYQAEGNGYILTGAHIPDLGVMFTFQIYGRNRFQENRVIPVDEVKELCCGFVSTLFQGINRDRRRIGLPNEYPKDLNFLQLGSRDEIAETMVLIGCNTDTINYFRSNDAKYSHLFPVPFELLGMLGKTLHIRNSAFRMLPNPTPYSWEKNFFNLRQLVKEYLKNITDSDLDLPLVPQVHQLKDDTNMLVETLHQDGMSKIPGYTIPLLNTLHDILDRCDSFLKESDWNLVRIVIREHFQEVLKLINEVREVTNKDDQSVVWQRGEHFGELTAASPELRQEAFMQLYFYKVLRQVRERAVMSYRRQQMALDALINIRSEASAIWCTLVLRMMCWLLLHDFNKKDVQIPKSELLGSRLPVYIG</sequence>
<evidence type="ECO:0000313" key="1">
    <source>
        <dbReference type="EMBL" id="KAK4243936.1"/>
    </source>
</evidence>
<proteinExistence type="predicted"/>
<comment type="caution">
    <text evidence="1">The sequence shown here is derived from an EMBL/GenBank/DDBJ whole genome shotgun (WGS) entry which is preliminary data.</text>
</comment>
<protein>
    <recommendedName>
        <fullName evidence="3">Fungal N-terminal domain-containing protein</fullName>
    </recommendedName>
</protein>
<keyword evidence="2" id="KW-1185">Reference proteome</keyword>
<reference evidence="1" key="1">
    <citation type="journal article" date="2023" name="Mol. Phylogenet. Evol.">
        <title>Genome-scale phylogeny and comparative genomics of the fungal order Sordariales.</title>
        <authorList>
            <person name="Hensen N."/>
            <person name="Bonometti L."/>
            <person name="Westerberg I."/>
            <person name="Brannstrom I.O."/>
            <person name="Guillou S."/>
            <person name="Cros-Aarteil S."/>
            <person name="Calhoun S."/>
            <person name="Haridas S."/>
            <person name="Kuo A."/>
            <person name="Mondo S."/>
            <person name="Pangilinan J."/>
            <person name="Riley R."/>
            <person name="LaButti K."/>
            <person name="Andreopoulos B."/>
            <person name="Lipzen A."/>
            <person name="Chen C."/>
            <person name="Yan M."/>
            <person name="Daum C."/>
            <person name="Ng V."/>
            <person name="Clum A."/>
            <person name="Steindorff A."/>
            <person name="Ohm R.A."/>
            <person name="Martin F."/>
            <person name="Silar P."/>
            <person name="Natvig D.O."/>
            <person name="Lalanne C."/>
            <person name="Gautier V."/>
            <person name="Ament-Velasquez S.L."/>
            <person name="Kruys A."/>
            <person name="Hutchinson M.I."/>
            <person name="Powell A.J."/>
            <person name="Barry K."/>
            <person name="Miller A.N."/>
            <person name="Grigoriev I.V."/>
            <person name="Debuchy R."/>
            <person name="Gladieux P."/>
            <person name="Hiltunen Thoren M."/>
            <person name="Johannesson H."/>
        </authorList>
    </citation>
    <scope>NUCLEOTIDE SEQUENCE</scope>
    <source>
        <strain evidence="1">CBS 359.72</strain>
    </source>
</reference>
<reference evidence="1" key="2">
    <citation type="submission" date="2023-05" db="EMBL/GenBank/DDBJ databases">
        <authorList>
            <consortium name="Lawrence Berkeley National Laboratory"/>
            <person name="Steindorff A."/>
            <person name="Hensen N."/>
            <person name="Bonometti L."/>
            <person name="Westerberg I."/>
            <person name="Brannstrom I.O."/>
            <person name="Guillou S."/>
            <person name="Cros-Aarteil S."/>
            <person name="Calhoun S."/>
            <person name="Haridas S."/>
            <person name="Kuo A."/>
            <person name="Mondo S."/>
            <person name="Pangilinan J."/>
            <person name="Riley R."/>
            <person name="Labutti K."/>
            <person name="Andreopoulos B."/>
            <person name="Lipzen A."/>
            <person name="Chen C."/>
            <person name="Yanf M."/>
            <person name="Daum C."/>
            <person name="Ng V."/>
            <person name="Clum A."/>
            <person name="Ohm R."/>
            <person name="Martin F."/>
            <person name="Silar P."/>
            <person name="Natvig D."/>
            <person name="Lalanne C."/>
            <person name="Gautier V."/>
            <person name="Ament-Velasquez S.L."/>
            <person name="Kruys A."/>
            <person name="Hutchinson M.I."/>
            <person name="Powell A.J."/>
            <person name="Barry K."/>
            <person name="Miller A.N."/>
            <person name="Grigoriev I.V."/>
            <person name="Debuchy R."/>
            <person name="Gladieux P."/>
            <person name="Thoren M.H."/>
            <person name="Johannesson H."/>
        </authorList>
    </citation>
    <scope>NUCLEOTIDE SEQUENCE</scope>
    <source>
        <strain evidence="1">CBS 359.72</strain>
    </source>
</reference>
<dbReference type="Proteomes" id="UP001303647">
    <property type="component" value="Unassembled WGS sequence"/>
</dbReference>
<dbReference type="AlphaFoldDB" id="A0AAN7CKS6"/>
<dbReference type="EMBL" id="MU857770">
    <property type="protein sequence ID" value="KAK4243936.1"/>
    <property type="molecule type" value="Genomic_DNA"/>
</dbReference>
<gene>
    <name evidence="1" type="ORF">C7999DRAFT_35732</name>
</gene>
<organism evidence="1 2">
    <name type="scientific">Corynascus novoguineensis</name>
    <dbReference type="NCBI Taxonomy" id="1126955"/>
    <lineage>
        <taxon>Eukaryota</taxon>
        <taxon>Fungi</taxon>
        <taxon>Dikarya</taxon>
        <taxon>Ascomycota</taxon>
        <taxon>Pezizomycotina</taxon>
        <taxon>Sordariomycetes</taxon>
        <taxon>Sordariomycetidae</taxon>
        <taxon>Sordariales</taxon>
        <taxon>Chaetomiaceae</taxon>
        <taxon>Corynascus</taxon>
    </lineage>
</organism>